<sequence>MNSKIEHSKSAASGGDMVKYVGAALLVLAGLFVWFWFSTPVRSAQLGAWAGQLRALAVIVGLVAGGALFMFSAKGHQVREFLSESRFELRKVVWPTRQEAIRMTWVVIVVVIVLSLLLGGFDFAIQKLTQWFLGR</sequence>
<dbReference type="InterPro" id="IPR005807">
    <property type="entry name" value="SecE_bac"/>
</dbReference>
<keyword evidence="5 9" id="KW-0653">Protein transport</keyword>
<keyword evidence="3 9" id="KW-1003">Cell membrane</keyword>
<evidence type="ECO:0000256" key="1">
    <source>
        <dbReference type="ARBA" id="ARBA00004370"/>
    </source>
</evidence>
<dbReference type="Pfam" id="PF00584">
    <property type="entry name" value="SecE"/>
    <property type="match status" value="1"/>
</dbReference>
<evidence type="ECO:0000256" key="5">
    <source>
        <dbReference type="ARBA" id="ARBA00022927"/>
    </source>
</evidence>
<evidence type="ECO:0000256" key="2">
    <source>
        <dbReference type="ARBA" id="ARBA00022448"/>
    </source>
</evidence>
<comment type="caution">
    <text evidence="10">The sequence shown here is derived from an EMBL/GenBank/DDBJ whole genome shotgun (WGS) entry which is preliminary data.</text>
</comment>
<evidence type="ECO:0000256" key="6">
    <source>
        <dbReference type="ARBA" id="ARBA00022989"/>
    </source>
</evidence>
<organism evidence="10 11">
    <name type="scientific">Stenotrophomonas nitritireducens</name>
    <dbReference type="NCBI Taxonomy" id="83617"/>
    <lineage>
        <taxon>Bacteria</taxon>
        <taxon>Pseudomonadati</taxon>
        <taxon>Pseudomonadota</taxon>
        <taxon>Gammaproteobacteria</taxon>
        <taxon>Lysobacterales</taxon>
        <taxon>Lysobacteraceae</taxon>
        <taxon>Stenotrophomonas</taxon>
    </lineage>
</organism>
<reference evidence="10 11" key="1">
    <citation type="submission" date="2015-05" db="EMBL/GenBank/DDBJ databases">
        <title>Genome sequencing and analysis of members of genus Stenotrophomonas.</title>
        <authorList>
            <person name="Patil P.P."/>
            <person name="Midha S."/>
            <person name="Patil P.B."/>
        </authorList>
    </citation>
    <scope>NUCLEOTIDE SEQUENCE [LARGE SCALE GENOMIC DNA]</scope>
    <source>
        <strain evidence="10 11">DSM 12575</strain>
    </source>
</reference>
<dbReference type="InterPro" id="IPR038379">
    <property type="entry name" value="SecE_sf"/>
</dbReference>
<evidence type="ECO:0000313" key="10">
    <source>
        <dbReference type="EMBL" id="KRG59126.1"/>
    </source>
</evidence>
<keyword evidence="6 9" id="KW-1133">Transmembrane helix</keyword>
<keyword evidence="2 9" id="KW-0813">Transport</keyword>
<accession>A0ABR5NM32</accession>
<evidence type="ECO:0000256" key="7">
    <source>
        <dbReference type="ARBA" id="ARBA00023010"/>
    </source>
</evidence>
<keyword evidence="4 9" id="KW-0812">Transmembrane</keyword>
<feature type="transmembrane region" description="Helical" evidence="9">
    <location>
        <begin position="20"/>
        <end position="37"/>
    </location>
</feature>
<proteinExistence type="inferred from homology"/>
<comment type="similarity">
    <text evidence="9">Belongs to the SecE/SEC61-gamma family.</text>
</comment>
<dbReference type="RefSeq" id="WP_055767450.1">
    <property type="nucleotide sequence ID" value="NZ_JAFKME010000019.1"/>
</dbReference>
<dbReference type="PROSITE" id="PS01067">
    <property type="entry name" value="SECE_SEC61G"/>
    <property type="match status" value="1"/>
</dbReference>
<dbReference type="EMBL" id="LDJG01000006">
    <property type="protein sequence ID" value="KRG59126.1"/>
    <property type="molecule type" value="Genomic_DNA"/>
</dbReference>
<comment type="function">
    <text evidence="9">Essential subunit of the Sec protein translocation channel SecYEG. Clamps together the 2 halves of SecY. May contact the channel plug during translocation.</text>
</comment>
<dbReference type="Proteomes" id="UP000050902">
    <property type="component" value="Unassembled WGS sequence"/>
</dbReference>
<evidence type="ECO:0000313" key="11">
    <source>
        <dbReference type="Proteomes" id="UP000050902"/>
    </source>
</evidence>
<evidence type="ECO:0000256" key="9">
    <source>
        <dbReference type="HAMAP-Rule" id="MF_00422"/>
    </source>
</evidence>
<dbReference type="NCBIfam" id="NF004375">
    <property type="entry name" value="PRK05740.1-6"/>
    <property type="match status" value="1"/>
</dbReference>
<feature type="transmembrane region" description="Helical" evidence="9">
    <location>
        <begin position="105"/>
        <end position="125"/>
    </location>
</feature>
<protein>
    <recommendedName>
        <fullName evidence="9">Protein translocase subunit SecE</fullName>
    </recommendedName>
</protein>
<keyword evidence="11" id="KW-1185">Reference proteome</keyword>
<comment type="subcellular location">
    <subcellularLocation>
        <location evidence="1">Membrane</location>
    </subcellularLocation>
</comment>
<gene>
    <name evidence="9" type="primary">secE</name>
    <name evidence="10" type="ORF">ABB22_05645</name>
</gene>
<dbReference type="PANTHER" id="PTHR33910:SF1">
    <property type="entry name" value="PROTEIN TRANSLOCASE SUBUNIT SECE"/>
    <property type="match status" value="1"/>
</dbReference>
<feature type="transmembrane region" description="Helical" evidence="9">
    <location>
        <begin position="49"/>
        <end position="71"/>
    </location>
</feature>
<evidence type="ECO:0000256" key="4">
    <source>
        <dbReference type="ARBA" id="ARBA00022692"/>
    </source>
</evidence>
<comment type="caution">
    <text evidence="9">Lacks conserved residue(s) required for the propagation of feature annotation.</text>
</comment>
<dbReference type="HAMAP" id="MF_00422">
    <property type="entry name" value="SecE"/>
    <property type="match status" value="1"/>
</dbReference>
<keyword evidence="8 9" id="KW-0472">Membrane</keyword>
<evidence type="ECO:0000256" key="8">
    <source>
        <dbReference type="ARBA" id="ARBA00023136"/>
    </source>
</evidence>
<dbReference type="Gene3D" id="1.20.5.1030">
    <property type="entry name" value="Preprotein translocase secy subunit"/>
    <property type="match status" value="1"/>
</dbReference>
<dbReference type="PRINTS" id="PR01650">
    <property type="entry name" value="SECETRNLCASE"/>
</dbReference>
<name>A0ABR5NM32_9GAMM</name>
<keyword evidence="7 9" id="KW-0811">Translocation</keyword>
<dbReference type="NCBIfam" id="TIGR00964">
    <property type="entry name" value="secE_bact"/>
    <property type="match status" value="1"/>
</dbReference>
<evidence type="ECO:0000256" key="3">
    <source>
        <dbReference type="ARBA" id="ARBA00022475"/>
    </source>
</evidence>
<dbReference type="InterPro" id="IPR001901">
    <property type="entry name" value="Translocase_SecE/Sec61-g"/>
</dbReference>
<comment type="subunit">
    <text evidence="9">Component of the Sec protein translocase complex. Heterotrimer consisting of SecY, SecE and SecG subunits. The heterotrimers can form oligomers, although 1 heterotrimer is thought to be able to translocate proteins. Interacts with the ribosome. Interacts with SecDF, and other proteins may be involved. Interacts with SecA.</text>
</comment>
<dbReference type="PANTHER" id="PTHR33910">
    <property type="entry name" value="PROTEIN TRANSLOCASE SUBUNIT SECE"/>
    <property type="match status" value="1"/>
</dbReference>